<dbReference type="RefSeq" id="WP_241935195.1">
    <property type="nucleotide sequence ID" value="NZ_JALBGC010000002.1"/>
</dbReference>
<dbReference type="EMBL" id="JALBGC010000002">
    <property type="protein sequence ID" value="MCI1186912.1"/>
    <property type="molecule type" value="Genomic_DNA"/>
</dbReference>
<gene>
    <name evidence="2" type="ORF">MON38_05730</name>
</gene>
<accession>A0A9X1VDW9</accession>
<protein>
    <submittedName>
        <fullName evidence="2">DUF2490 domain-containing protein</fullName>
    </submittedName>
</protein>
<evidence type="ECO:0000313" key="2">
    <source>
        <dbReference type="EMBL" id="MCI1186912.1"/>
    </source>
</evidence>
<evidence type="ECO:0000256" key="1">
    <source>
        <dbReference type="SAM" id="SignalP"/>
    </source>
</evidence>
<evidence type="ECO:0000313" key="3">
    <source>
        <dbReference type="Proteomes" id="UP001139193"/>
    </source>
</evidence>
<keyword evidence="1" id="KW-0732">Signal</keyword>
<dbReference type="Pfam" id="PF10677">
    <property type="entry name" value="DUF2490"/>
    <property type="match status" value="1"/>
</dbReference>
<reference evidence="2" key="1">
    <citation type="submission" date="2022-03" db="EMBL/GenBank/DDBJ databases">
        <title>Bacterial whole genome sequence for Hymenobacter sp. DH14.</title>
        <authorList>
            <person name="Le V."/>
        </authorList>
    </citation>
    <scope>NUCLEOTIDE SEQUENCE</scope>
    <source>
        <strain evidence="2">DH14</strain>
    </source>
</reference>
<name>A0A9X1VDW9_9BACT</name>
<feature type="chain" id="PRO_5040793643" evidence="1">
    <location>
        <begin position="22"/>
        <end position="259"/>
    </location>
</feature>
<proteinExistence type="predicted"/>
<sequence length="259" mass="29728">MNYRLPVFGALGFLLAAPAAAQVNRIDDFNRIGWYVFEGDHQLGPRLTVRTECQVRRTDFLPDWQQLLLRAGLGYQVRPRLKVGGGYTYLRTYPYGAHPTADAGTFPEQRFYEDVTLSDSVGRVGLEHRLRLEQRWIGVPGASGPLGNTAVWQRQNRIRYQLSVEVPLQGPALDDGEWYLTAFDEIFLNFGREITTNVFNQNRIAGGLGYRFQDNFRVELQFLNQITQHYDPDPATRFPVFEFNNGFRLGVTYNLTLLK</sequence>
<dbReference type="Proteomes" id="UP001139193">
    <property type="component" value="Unassembled WGS sequence"/>
</dbReference>
<comment type="caution">
    <text evidence="2">The sequence shown here is derived from an EMBL/GenBank/DDBJ whole genome shotgun (WGS) entry which is preliminary data.</text>
</comment>
<feature type="signal peptide" evidence="1">
    <location>
        <begin position="1"/>
        <end position="21"/>
    </location>
</feature>
<dbReference type="InterPro" id="IPR019619">
    <property type="entry name" value="DUF2490"/>
</dbReference>
<dbReference type="AlphaFoldDB" id="A0A9X1VDW9"/>
<keyword evidence="3" id="KW-1185">Reference proteome</keyword>
<organism evidence="2 3">
    <name type="scientific">Hymenobacter cyanobacteriorum</name>
    <dbReference type="NCBI Taxonomy" id="2926463"/>
    <lineage>
        <taxon>Bacteria</taxon>
        <taxon>Pseudomonadati</taxon>
        <taxon>Bacteroidota</taxon>
        <taxon>Cytophagia</taxon>
        <taxon>Cytophagales</taxon>
        <taxon>Hymenobacteraceae</taxon>
        <taxon>Hymenobacter</taxon>
    </lineage>
</organism>